<accession>A0A1M7E5K0</accession>
<dbReference type="Proteomes" id="UP000322545">
    <property type="component" value="Unassembled WGS sequence"/>
</dbReference>
<proteinExistence type="predicted"/>
<reference evidence="2 3" key="1">
    <citation type="submission" date="2016-11" db="EMBL/GenBank/DDBJ databases">
        <authorList>
            <person name="Varghese N."/>
            <person name="Submissions S."/>
        </authorList>
    </citation>
    <scope>NUCLEOTIDE SEQUENCE [LARGE SCALE GENOMIC DNA]</scope>
    <source>
        <strain evidence="2 3">DSM 28249</strain>
    </source>
</reference>
<keyword evidence="1" id="KW-0812">Transmembrane</keyword>
<name>A0A1M7E5K0_9RHOB</name>
<keyword evidence="3" id="KW-1185">Reference proteome</keyword>
<evidence type="ECO:0000256" key="1">
    <source>
        <dbReference type="SAM" id="Phobius"/>
    </source>
</evidence>
<evidence type="ECO:0000313" key="2">
    <source>
        <dbReference type="EMBL" id="SHL86987.1"/>
    </source>
</evidence>
<feature type="transmembrane region" description="Helical" evidence="1">
    <location>
        <begin position="12"/>
        <end position="43"/>
    </location>
</feature>
<organism evidence="2 3">
    <name type="scientific">Roseovarius litoreus</name>
    <dbReference type="NCBI Taxonomy" id="1155722"/>
    <lineage>
        <taxon>Bacteria</taxon>
        <taxon>Pseudomonadati</taxon>
        <taxon>Pseudomonadota</taxon>
        <taxon>Alphaproteobacteria</taxon>
        <taxon>Rhodobacterales</taxon>
        <taxon>Roseobacteraceae</taxon>
        <taxon>Roseovarius</taxon>
    </lineage>
</organism>
<dbReference type="AlphaFoldDB" id="A0A1M7E5K0"/>
<gene>
    <name evidence="2" type="ORF">SAMN05443432_103210</name>
</gene>
<dbReference type="RefSeq" id="WP_188129912.1">
    <property type="nucleotide sequence ID" value="NZ_FRCB01000003.1"/>
</dbReference>
<protein>
    <submittedName>
        <fullName evidence="2">Uncharacterized protein</fullName>
    </submittedName>
</protein>
<keyword evidence="1" id="KW-0472">Membrane</keyword>
<dbReference type="EMBL" id="FRCB01000003">
    <property type="protein sequence ID" value="SHL86987.1"/>
    <property type="molecule type" value="Genomic_DNA"/>
</dbReference>
<sequence length="56" mass="5782">MGYPFDTPTWDAASGAIFMGAGGALPGLFTLIAIVICVLALALGQAKEAAKYKNHK</sequence>
<evidence type="ECO:0000313" key="3">
    <source>
        <dbReference type="Proteomes" id="UP000322545"/>
    </source>
</evidence>
<keyword evidence="1" id="KW-1133">Transmembrane helix</keyword>